<dbReference type="EMBL" id="CAIIXF020000012">
    <property type="protein sequence ID" value="CAH1801116.1"/>
    <property type="molecule type" value="Genomic_DNA"/>
</dbReference>
<name>A0A8S4Q6S7_OWEFU</name>
<dbReference type="Gene3D" id="3.40.50.410">
    <property type="entry name" value="von Willebrand factor, type A domain"/>
    <property type="match status" value="1"/>
</dbReference>
<organism evidence="3 4">
    <name type="scientific">Owenia fusiformis</name>
    <name type="common">Polychaete worm</name>
    <dbReference type="NCBI Taxonomy" id="6347"/>
    <lineage>
        <taxon>Eukaryota</taxon>
        <taxon>Metazoa</taxon>
        <taxon>Spiralia</taxon>
        <taxon>Lophotrochozoa</taxon>
        <taxon>Annelida</taxon>
        <taxon>Polychaeta</taxon>
        <taxon>Sedentaria</taxon>
        <taxon>Canalipalpata</taxon>
        <taxon>Sabellida</taxon>
        <taxon>Oweniida</taxon>
        <taxon>Oweniidae</taxon>
        <taxon>Owenia</taxon>
    </lineage>
</organism>
<dbReference type="AlphaFoldDB" id="A0A8S4Q6S7"/>
<dbReference type="InterPro" id="IPR036465">
    <property type="entry name" value="vWFA_dom_sf"/>
</dbReference>
<dbReference type="PROSITE" id="PS50234">
    <property type="entry name" value="VWFA"/>
    <property type="match status" value="1"/>
</dbReference>
<feature type="chain" id="PRO_5035906010" description="VWFA domain-containing protein" evidence="1">
    <location>
        <begin position="20"/>
        <end position="293"/>
    </location>
</feature>
<evidence type="ECO:0000313" key="4">
    <source>
        <dbReference type="Proteomes" id="UP000749559"/>
    </source>
</evidence>
<feature type="domain" description="VWFA" evidence="2">
    <location>
        <begin position="45"/>
        <end position="230"/>
    </location>
</feature>
<accession>A0A8S4Q6S7</accession>
<evidence type="ECO:0000313" key="3">
    <source>
        <dbReference type="EMBL" id="CAH1801116.1"/>
    </source>
</evidence>
<protein>
    <recommendedName>
        <fullName evidence="2">VWFA domain-containing protein</fullName>
    </recommendedName>
</protein>
<comment type="caution">
    <text evidence="3">The sequence shown here is derived from an EMBL/GenBank/DDBJ whole genome shotgun (WGS) entry which is preliminary data.</text>
</comment>
<evidence type="ECO:0000256" key="1">
    <source>
        <dbReference type="SAM" id="SignalP"/>
    </source>
</evidence>
<sequence length="293" mass="33169">MLMVYGLCVLVSMYTSVMSHPHAINPVLIPIQDNGGAYRDPACFNMQIILDVSCFMSAEDLNRAKNITKYIVKEIKSIHDSEANIELTLRKSLKGSQEISSAISLWRFKKIIDAYEGAICKLRPDTYLEETLEVLYLEQILKQILYKKVIRNDTVIPDVILIITDGHKHGYLRNLEHVDIVVDELKENGVEINVIAVPNRSTEELDSLAADYRLYDSNNTFTERRIVNDLTARYSCLPSSSHGYDVPNPYLNNPGDCRDRMLGDVMLRSLKITVLTGRPPDSNISVMTESCPK</sequence>
<keyword evidence="1" id="KW-0732">Signal</keyword>
<keyword evidence="4" id="KW-1185">Reference proteome</keyword>
<dbReference type="Pfam" id="PF00092">
    <property type="entry name" value="VWA"/>
    <property type="match status" value="1"/>
</dbReference>
<dbReference type="InterPro" id="IPR002035">
    <property type="entry name" value="VWF_A"/>
</dbReference>
<dbReference type="Proteomes" id="UP000749559">
    <property type="component" value="Unassembled WGS sequence"/>
</dbReference>
<dbReference type="SUPFAM" id="SSF53300">
    <property type="entry name" value="vWA-like"/>
    <property type="match status" value="1"/>
</dbReference>
<proteinExistence type="predicted"/>
<gene>
    <name evidence="3" type="ORF">OFUS_LOCUS24934</name>
</gene>
<reference evidence="3" key="1">
    <citation type="submission" date="2022-03" db="EMBL/GenBank/DDBJ databases">
        <authorList>
            <person name="Martin C."/>
        </authorList>
    </citation>
    <scope>NUCLEOTIDE SEQUENCE</scope>
</reference>
<feature type="signal peptide" evidence="1">
    <location>
        <begin position="1"/>
        <end position="19"/>
    </location>
</feature>
<evidence type="ECO:0000259" key="2">
    <source>
        <dbReference type="PROSITE" id="PS50234"/>
    </source>
</evidence>